<dbReference type="Gene3D" id="2.130.10.10">
    <property type="entry name" value="YVTN repeat-like/Quinoprotein amine dehydrogenase"/>
    <property type="match status" value="1"/>
</dbReference>
<keyword evidence="3" id="KW-1185">Reference proteome</keyword>
<feature type="compositionally biased region" description="Basic residues" evidence="1">
    <location>
        <begin position="416"/>
        <end position="432"/>
    </location>
</feature>
<evidence type="ECO:0000313" key="3">
    <source>
        <dbReference type="Proteomes" id="UP000653454"/>
    </source>
</evidence>
<dbReference type="PANTHER" id="PTHR16038">
    <property type="entry name" value="NOP SEVEN ASSOCIATED PROTEIN 1"/>
    <property type="match status" value="1"/>
</dbReference>
<gene>
    <name evidence="2" type="ORF">PLXY2_LOCUS11261</name>
</gene>
<feature type="compositionally biased region" description="Basic and acidic residues" evidence="1">
    <location>
        <begin position="358"/>
        <end position="376"/>
    </location>
</feature>
<dbReference type="GO" id="GO:0005730">
    <property type="term" value="C:nucleolus"/>
    <property type="evidence" value="ECO:0007669"/>
    <property type="project" value="InterPro"/>
</dbReference>
<dbReference type="AlphaFoldDB" id="A0A8S4FXR2"/>
<dbReference type="GO" id="GO:0030687">
    <property type="term" value="C:preribosome, large subunit precursor"/>
    <property type="evidence" value="ECO:0007669"/>
    <property type="project" value="TreeGrafter"/>
</dbReference>
<dbReference type="Pfam" id="PF00400">
    <property type="entry name" value="WD40"/>
    <property type="match status" value="1"/>
</dbReference>
<evidence type="ECO:0000313" key="2">
    <source>
        <dbReference type="EMBL" id="CAG9132969.1"/>
    </source>
</evidence>
<feature type="region of interest" description="Disordered" evidence="1">
    <location>
        <begin position="323"/>
        <end position="346"/>
    </location>
</feature>
<feature type="compositionally biased region" description="Acidic residues" evidence="1">
    <location>
        <begin position="333"/>
        <end position="346"/>
    </location>
</feature>
<dbReference type="InterPro" id="IPR037379">
    <property type="entry name" value="WDR74/Nsa1"/>
</dbReference>
<accession>A0A8S4FXR2</accession>
<dbReference type="InterPro" id="IPR015943">
    <property type="entry name" value="WD40/YVTN_repeat-like_dom_sf"/>
</dbReference>
<name>A0A8S4FXR2_PLUXY</name>
<feature type="region of interest" description="Disordered" evidence="1">
    <location>
        <begin position="358"/>
        <end position="438"/>
    </location>
</feature>
<feature type="compositionally biased region" description="Basic and acidic residues" evidence="1">
    <location>
        <begin position="406"/>
        <end position="415"/>
    </location>
</feature>
<protein>
    <submittedName>
        <fullName evidence="2">(diamondback moth) hypothetical protein</fullName>
    </submittedName>
</protein>
<reference evidence="2" key="1">
    <citation type="submission" date="2020-11" db="EMBL/GenBank/DDBJ databases">
        <authorList>
            <person name="Whiteford S."/>
        </authorList>
    </citation>
    <scope>NUCLEOTIDE SEQUENCE</scope>
</reference>
<dbReference type="SMART" id="SM00320">
    <property type="entry name" value="WD40"/>
    <property type="match status" value="3"/>
</dbReference>
<comment type="caution">
    <text evidence="2">The sequence shown here is derived from an EMBL/GenBank/DDBJ whole genome shotgun (WGS) entry which is preliminary data.</text>
</comment>
<dbReference type="SUPFAM" id="SSF50978">
    <property type="entry name" value="WD40 repeat-like"/>
    <property type="match status" value="1"/>
</dbReference>
<organism evidence="2 3">
    <name type="scientific">Plutella xylostella</name>
    <name type="common">Diamondback moth</name>
    <name type="synonym">Plutella maculipennis</name>
    <dbReference type="NCBI Taxonomy" id="51655"/>
    <lineage>
        <taxon>Eukaryota</taxon>
        <taxon>Metazoa</taxon>
        <taxon>Ecdysozoa</taxon>
        <taxon>Arthropoda</taxon>
        <taxon>Hexapoda</taxon>
        <taxon>Insecta</taxon>
        <taxon>Pterygota</taxon>
        <taxon>Neoptera</taxon>
        <taxon>Endopterygota</taxon>
        <taxon>Lepidoptera</taxon>
        <taxon>Glossata</taxon>
        <taxon>Ditrysia</taxon>
        <taxon>Yponomeutoidea</taxon>
        <taxon>Plutellidae</taxon>
        <taxon>Plutella</taxon>
    </lineage>
</organism>
<dbReference type="Proteomes" id="UP000653454">
    <property type="component" value="Unassembled WGS sequence"/>
</dbReference>
<dbReference type="PANTHER" id="PTHR16038:SF4">
    <property type="entry name" value="WD REPEAT-CONTAINING PROTEIN 74"/>
    <property type="match status" value="1"/>
</dbReference>
<feature type="compositionally biased region" description="Acidic residues" evidence="1">
    <location>
        <begin position="385"/>
        <end position="405"/>
    </location>
</feature>
<dbReference type="InterPro" id="IPR001680">
    <property type="entry name" value="WD40_rpt"/>
</dbReference>
<sequence length="438" mass="49473">MLLENSDVDIFVASKIGSFKHIKYHSEASKNTKKCIENLVDIKKLQKDDTITRMVWANEEQTEILIGRRNQQVQTYNTEQAKFTQTVTADYAKGDVVGLGKYKRRLITALASGVVKIWSKKDEVVINTGAELDTLKSCEENRSVFATGGKENDIKLWLIGEHRPIFQAKNLANDWLQLRQPVWVTDLCFLPGEGGRLVVGCSRYGYVRLYDTRAQRRPVVNVEFKAMAATCVTPSFDDKQVLVGFGRGQLHQVDLRGKGRPDKGYKGSAGAITCVAAAPAPRRILSVGLDRHLRVHDYDSKALLYKQYLTSKLTGLLVQTATSTPLQHHDDEAVKEEEEVKEEDDLDALFEEMDTVLEKPKKKRAEEKPPTTEAKKLKPSTEGSTEVDLEQAEELEDSEDAEDPEEAIKKLLKSTEKKKKRMEKKKKEKRAKSVFFNA</sequence>
<evidence type="ECO:0000256" key="1">
    <source>
        <dbReference type="SAM" id="MobiDB-lite"/>
    </source>
</evidence>
<proteinExistence type="predicted"/>
<dbReference type="GO" id="GO:0042273">
    <property type="term" value="P:ribosomal large subunit biogenesis"/>
    <property type="evidence" value="ECO:0007669"/>
    <property type="project" value="InterPro"/>
</dbReference>
<dbReference type="EMBL" id="CAJHNJ030000055">
    <property type="protein sequence ID" value="CAG9132969.1"/>
    <property type="molecule type" value="Genomic_DNA"/>
</dbReference>
<dbReference type="InterPro" id="IPR036322">
    <property type="entry name" value="WD40_repeat_dom_sf"/>
</dbReference>